<comment type="caution">
    <text evidence="4">The sequence shown here is derived from an EMBL/GenBank/DDBJ whole genome shotgun (WGS) entry which is preliminary data.</text>
</comment>
<dbReference type="SUPFAM" id="SSF52047">
    <property type="entry name" value="RNI-like"/>
    <property type="match status" value="1"/>
</dbReference>
<name>A0A8H6TI70_MYCCL</name>
<dbReference type="PROSITE" id="PS50181">
    <property type="entry name" value="FBOX"/>
    <property type="match status" value="1"/>
</dbReference>
<dbReference type="AlphaFoldDB" id="A0A8H6TI70"/>
<keyword evidence="1" id="KW-0175">Coiled coil</keyword>
<protein>
    <submittedName>
        <fullName evidence="4">F-box domain-containing protein</fullName>
    </submittedName>
</protein>
<dbReference type="Gene3D" id="1.20.1280.50">
    <property type="match status" value="1"/>
</dbReference>
<dbReference type="InterPro" id="IPR001810">
    <property type="entry name" value="F-box_dom"/>
</dbReference>
<dbReference type="OrthoDB" id="3266451at2759"/>
<dbReference type="Pfam" id="PF12937">
    <property type="entry name" value="F-box-like"/>
    <property type="match status" value="1"/>
</dbReference>
<reference evidence="4" key="1">
    <citation type="submission" date="2020-05" db="EMBL/GenBank/DDBJ databases">
        <title>Mycena genomes resolve the evolution of fungal bioluminescence.</title>
        <authorList>
            <person name="Tsai I.J."/>
        </authorList>
    </citation>
    <scope>NUCLEOTIDE SEQUENCE</scope>
    <source>
        <strain evidence="4">110903Hualien_Pintung</strain>
    </source>
</reference>
<dbReference type="EMBL" id="JACAZE010000003">
    <property type="protein sequence ID" value="KAF7319198.1"/>
    <property type="molecule type" value="Genomic_DNA"/>
</dbReference>
<evidence type="ECO:0000256" key="2">
    <source>
        <dbReference type="SAM" id="MobiDB-lite"/>
    </source>
</evidence>
<evidence type="ECO:0000256" key="1">
    <source>
        <dbReference type="SAM" id="Coils"/>
    </source>
</evidence>
<feature type="domain" description="F-box" evidence="3">
    <location>
        <begin position="61"/>
        <end position="108"/>
    </location>
</feature>
<dbReference type="Proteomes" id="UP000613580">
    <property type="component" value="Unassembled WGS sequence"/>
</dbReference>
<dbReference type="SUPFAM" id="SSF81383">
    <property type="entry name" value="F-box domain"/>
    <property type="match status" value="1"/>
</dbReference>
<dbReference type="InterPro" id="IPR036047">
    <property type="entry name" value="F-box-like_dom_sf"/>
</dbReference>
<proteinExistence type="predicted"/>
<accession>A0A8H6TI70</accession>
<evidence type="ECO:0000313" key="4">
    <source>
        <dbReference type="EMBL" id="KAF7319198.1"/>
    </source>
</evidence>
<gene>
    <name evidence="4" type="ORF">HMN09_00256500</name>
</gene>
<keyword evidence="5" id="KW-1185">Reference proteome</keyword>
<evidence type="ECO:0000259" key="3">
    <source>
        <dbReference type="PROSITE" id="PS50181"/>
    </source>
</evidence>
<evidence type="ECO:0000313" key="5">
    <source>
        <dbReference type="Proteomes" id="UP000613580"/>
    </source>
</evidence>
<sequence length="470" mass="52153">MSETGLRPVDQPPQSIMAHPSPPYLRARKAKIQQSILRAEDALRELRTQLDAVESELSDVVYPVLEIPDEVTQQILAAAELSELLVISAVCSQWRRIALGTKALWAHISLSTAMTDLESLFFCFLDRAQDLAIHLTVLVTRPWSVPIAILSTAGRWKTAHFLPSPQDSLGQLYLPLDTGTSLDFGLLEEFTGTIPHLWPELFSGASLLRSLACAAAELALRFPVQNLTKLELTVSSSVSTLASLLRLTTRLEILIFGSASFLEEGALDAEPFPVHEHLHTISCERFMNDDIFQRLTVPALKTIYLRSLHGVEALVECLSRSRCTLRVLYLATIPPSGDLKHLLQSAACASVRELILTVDDQMAAEDALEFYSNLAEGTYLPALKKLTLDLAFTVYLWPYVDAVAARARESPREQGTEDGPSVSKIEDFVVIFPIQEVRQQVSDLDGLRRLERVFGVKVLVPNGVPSFEKW</sequence>
<feature type="region of interest" description="Disordered" evidence="2">
    <location>
        <begin position="1"/>
        <end position="20"/>
    </location>
</feature>
<organism evidence="4 5">
    <name type="scientific">Mycena chlorophos</name>
    <name type="common">Agaric fungus</name>
    <name type="synonym">Agaricus chlorophos</name>
    <dbReference type="NCBI Taxonomy" id="658473"/>
    <lineage>
        <taxon>Eukaryota</taxon>
        <taxon>Fungi</taxon>
        <taxon>Dikarya</taxon>
        <taxon>Basidiomycota</taxon>
        <taxon>Agaricomycotina</taxon>
        <taxon>Agaricomycetes</taxon>
        <taxon>Agaricomycetidae</taxon>
        <taxon>Agaricales</taxon>
        <taxon>Marasmiineae</taxon>
        <taxon>Mycenaceae</taxon>
        <taxon>Mycena</taxon>
    </lineage>
</organism>
<feature type="coiled-coil region" evidence="1">
    <location>
        <begin position="29"/>
        <end position="56"/>
    </location>
</feature>